<keyword evidence="3" id="KW-1185">Reference proteome</keyword>
<sequence length="153" mass="16580">LRRGGSLTSLASVDDDASDPTEVLNNNVADTLSRRHPGAGAFLSSGSFSKKDRLRCIKMLDLGNSEDALEELMKIIGQVFPDLAGASSEDGEIARDSARDSLESRYSLVMAGTARFCTRCSQARAAARRLQKNSWVSMFYLSLTIYALLGPDL</sequence>
<name>A0ABN9PZH6_9DINO</name>
<evidence type="ECO:0000313" key="2">
    <source>
        <dbReference type="EMBL" id="CAK0798737.1"/>
    </source>
</evidence>
<gene>
    <name evidence="2" type="ORF">PCOR1329_LOCUS7405</name>
</gene>
<feature type="non-terminal residue" evidence="2">
    <location>
        <position position="1"/>
    </location>
</feature>
<feature type="non-terminal residue" evidence="2">
    <location>
        <position position="153"/>
    </location>
</feature>
<dbReference type="Proteomes" id="UP001189429">
    <property type="component" value="Unassembled WGS sequence"/>
</dbReference>
<evidence type="ECO:0000313" key="3">
    <source>
        <dbReference type="Proteomes" id="UP001189429"/>
    </source>
</evidence>
<feature type="region of interest" description="Disordered" evidence="1">
    <location>
        <begin position="1"/>
        <end position="21"/>
    </location>
</feature>
<feature type="compositionally biased region" description="Polar residues" evidence="1">
    <location>
        <begin position="1"/>
        <end position="11"/>
    </location>
</feature>
<accession>A0ABN9PZH6</accession>
<reference evidence="2" key="1">
    <citation type="submission" date="2023-10" db="EMBL/GenBank/DDBJ databases">
        <authorList>
            <person name="Chen Y."/>
            <person name="Shah S."/>
            <person name="Dougan E. K."/>
            <person name="Thang M."/>
            <person name="Chan C."/>
        </authorList>
    </citation>
    <scope>NUCLEOTIDE SEQUENCE [LARGE SCALE GENOMIC DNA]</scope>
</reference>
<comment type="caution">
    <text evidence="2">The sequence shown here is derived from an EMBL/GenBank/DDBJ whole genome shotgun (WGS) entry which is preliminary data.</text>
</comment>
<dbReference type="EMBL" id="CAUYUJ010002003">
    <property type="protein sequence ID" value="CAK0798737.1"/>
    <property type="molecule type" value="Genomic_DNA"/>
</dbReference>
<evidence type="ECO:0000256" key="1">
    <source>
        <dbReference type="SAM" id="MobiDB-lite"/>
    </source>
</evidence>
<organism evidence="2 3">
    <name type="scientific">Prorocentrum cordatum</name>
    <dbReference type="NCBI Taxonomy" id="2364126"/>
    <lineage>
        <taxon>Eukaryota</taxon>
        <taxon>Sar</taxon>
        <taxon>Alveolata</taxon>
        <taxon>Dinophyceae</taxon>
        <taxon>Prorocentrales</taxon>
        <taxon>Prorocentraceae</taxon>
        <taxon>Prorocentrum</taxon>
    </lineage>
</organism>
<protein>
    <submittedName>
        <fullName evidence="2">Uncharacterized protein</fullName>
    </submittedName>
</protein>
<proteinExistence type="predicted"/>